<organism evidence="1">
    <name type="scientific">Rhodosorus marinus</name>
    <dbReference type="NCBI Taxonomy" id="101924"/>
    <lineage>
        <taxon>Eukaryota</taxon>
        <taxon>Rhodophyta</taxon>
        <taxon>Stylonematophyceae</taxon>
        <taxon>Stylonematales</taxon>
        <taxon>Stylonemataceae</taxon>
        <taxon>Rhodosorus</taxon>
    </lineage>
</organism>
<accession>A0A7S3ACN6</accession>
<gene>
    <name evidence="1" type="ORF">RMAR00112_LOCUS35120</name>
</gene>
<reference evidence="1" key="1">
    <citation type="submission" date="2021-01" db="EMBL/GenBank/DDBJ databases">
        <authorList>
            <person name="Corre E."/>
            <person name="Pelletier E."/>
            <person name="Niang G."/>
            <person name="Scheremetjew M."/>
            <person name="Finn R."/>
            <person name="Kale V."/>
            <person name="Holt S."/>
            <person name="Cochrane G."/>
            <person name="Meng A."/>
            <person name="Brown T."/>
            <person name="Cohen L."/>
        </authorList>
    </citation>
    <scope>NUCLEOTIDE SEQUENCE</scope>
    <source>
        <strain evidence="1">CCMP 769</strain>
    </source>
</reference>
<protein>
    <submittedName>
        <fullName evidence="1">Uncharacterized protein</fullName>
    </submittedName>
</protein>
<evidence type="ECO:0000313" key="1">
    <source>
        <dbReference type="EMBL" id="CAE0067044.1"/>
    </source>
</evidence>
<name>A0A7S3ACN6_9RHOD</name>
<sequence length="103" mass="10815">MNHVSGPVTVGLAPCNVVAPMLTDSRQAFDGRLQFGLCSIALLSPASILRPGTLLISFLGLKSLTVMSLEGDAANDGAWKPRAAYAILADEGSLFQVLKTVKE</sequence>
<dbReference type="AlphaFoldDB" id="A0A7S3ACN6"/>
<proteinExistence type="predicted"/>
<dbReference type="EMBL" id="HBHW01045207">
    <property type="protein sequence ID" value="CAE0067044.1"/>
    <property type="molecule type" value="Transcribed_RNA"/>
</dbReference>